<feature type="region of interest" description="Disordered" evidence="1">
    <location>
        <begin position="1"/>
        <end position="87"/>
    </location>
</feature>
<evidence type="ECO:0000313" key="3">
    <source>
        <dbReference type="Proteomes" id="UP000235371"/>
    </source>
</evidence>
<dbReference type="AlphaFoldDB" id="A0A2J6SJ31"/>
<evidence type="ECO:0000313" key="2">
    <source>
        <dbReference type="EMBL" id="PMD50767.1"/>
    </source>
</evidence>
<keyword evidence="3" id="KW-1185">Reference proteome</keyword>
<dbReference type="Proteomes" id="UP000235371">
    <property type="component" value="Unassembled WGS sequence"/>
</dbReference>
<dbReference type="GeneID" id="36579595"/>
<sequence>MPKHQRTSMSVPPLTGANPQGQHHLLHHHKLHPHNGGARAIGSTPRDTSRKCNGGSGSDSAPTQTSFNTRHPQPPLEGCPNVPRAVGSSPPDIVWSEWILPPLSLRPCAAEETRPIEKWCGDTEAWTRELEGAAAQVRIPPHPESR</sequence>
<name>A0A2J6SJ31_9HELO</name>
<feature type="compositionally biased region" description="Polar residues" evidence="1">
    <location>
        <begin position="58"/>
        <end position="71"/>
    </location>
</feature>
<evidence type="ECO:0000256" key="1">
    <source>
        <dbReference type="SAM" id="MobiDB-lite"/>
    </source>
</evidence>
<feature type="compositionally biased region" description="Basic residues" evidence="1">
    <location>
        <begin position="24"/>
        <end position="33"/>
    </location>
</feature>
<proteinExistence type="predicted"/>
<dbReference type="RefSeq" id="XP_024727671.1">
    <property type="nucleotide sequence ID" value="XM_024871513.1"/>
</dbReference>
<dbReference type="InParanoid" id="A0A2J6SJ31"/>
<accession>A0A2J6SJ31</accession>
<dbReference type="EMBL" id="KZ613913">
    <property type="protein sequence ID" value="PMD50767.1"/>
    <property type="molecule type" value="Genomic_DNA"/>
</dbReference>
<organism evidence="2 3">
    <name type="scientific">Hyaloscypha bicolor E</name>
    <dbReference type="NCBI Taxonomy" id="1095630"/>
    <lineage>
        <taxon>Eukaryota</taxon>
        <taxon>Fungi</taxon>
        <taxon>Dikarya</taxon>
        <taxon>Ascomycota</taxon>
        <taxon>Pezizomycotina</taxon>
        <taxon>Leotiomycetes</taxon>
        <taxon>Helotiales</taxon>
        <taxon>Hyaloscyphaceae</taxon>
        <taxon>Hyaloscypha</taxon>
        <taxon>Hyaloscypha bicolor</taxon>
    </lineage>
</organism>
<reference evidence="2 3" key="1">
    <citation type="submission" date="2016-04" db="EMBL/GenBank/DDBJ databases">
        <title>A degradative enzymes factory behind the ericoid mycorrhizal symbiosis.</title>
        <authorList>
            <consortium name="DOE Joint Genome Institute"/>
            <person name="Martino E."/>
            <person name="Morin E."/>
            <person name="Grelet G."/>
            <person name="Kuo A."/>
            <person name="Kohler A."/>
            <person name="Daghino S."/>
            <person name="Barry K."/>
            <person name="Choi C."/>
            <person name="Cichocki N."/>
            <person name="Clum A."/>
            <person name="Copeland A."/>
            <person name="Hainaut M."/>
            <person name="Haridas S."/>
            <person name="Labutti K."/>
            <person name="Lindquist E."/>
            <person name="Lipzen A."/>
            <person name="Khouja H.-R."/>
            <person name="Murat C."/>
            <person name="Ohm R."/>
            <person name="Olson A."/>
            <person name="Spatafora J."/>
            <person name="Veneault-Fourrey C."/>
            <person name="Henrissat B."/>
            <person name="Grigoriev I."/>
            <person name="Martin F."/>
            <person name="Perotto S."/>
        </authorList>
    </citation>
    <scope>NUCLEOTIDE SEQUENCE [LARGE SCALE GENOMIC DNA]</scope>
    <source>
        <strain evidence="2 3">E</strain>
    </source>
</reference>
<gene>
    <name evidence="2" type="ORF">K444DRAFT_276490</name>
</gene>
<protein>
    <submittedName>
        <fullName evidence="2">Uncharacterized protein</fullName>
    </submittedName>
</protein>